<keyword evidence="3" id="KW-1185">Reference proteome</keyword>
<feature type="chain" id="PRO_5045882557" description="Outer membrane protein beta-barrel domain-containing protein" evidence="1">
    <location>
        <begin position="22"/>
        <end position="208"/>
    </location>
</feature>
<name>A0ABU3DZH0_9FLAO</name>
<feature type="signal peptide" evidence="1">
    <location>
        <begin position="1"/>
        <end position="21"/>
    </location>
</feature>
<protein>
    <recommendedName>
        <fullName evidence="4">Outer membrane protein beta-barrel domain-containing protein</fullName>
    </recommendedName>
</protein>
<dbReference type="EMBL" id="JAVRHM010000004">
    <property type="protein sequence ID" value="MDT0689138.1"/>
    <property type="molecule type" value="Genomic_DNA"/>
</dbReference>
<dbReference type="SUPFAM" id="SSF56925">
    <property type="entry name" value="OMPA-like"/>
    <property type="match status" value="1"/>
</dbReference>
<proteinExistence type="predicted"/>
<reference evidence="2 3" key="1">
    <citation type="submission" date="2023-09" db="EMBL/GenBank/DDBJ databases">
        <authorList>
            <person name="Rey-Velasco X."/>
        </authorList>
    </citation>
    <scope>NUCLEOTIDE SEQUENCE [LARGE SCALE GENOMIC DNA]</scope>
    <source>
        <strain evidence="2 3">F188</strain>
    </source>
</reference>
<organism evidence="2 3">
    <name type="scientific">Autumnicola patrickiae</name>
    <dbReference type="NCBI Taxonomy" id="3075591"/>
    <lineage>
        <taxon>Bacteria</taxon>
        <taxon>Pseudomonadati</taxon>
        <taxon>Bacteroidota</taxon>
        <taxon>Flavobacteriia</taxon>
        <taxon>Flavobacteriales</taxon>
        <taxon>Flavobacteriaceae</taxon>
        <taxon>Autumnicola</taxon>
    </lineage>
</organism>
<evidence type="ECO:0000313" key="2">
    <source>
        <dbReference type="EMBL" id="MDT0689138.1"/>
    </source>
</evidence>
<evidence type="ECO:0008006" key="4">
    <source>
        <dbReference type="Google" id="ProtNLM"/>
    </source>
</evidence>
<dbReference type="RefSeq" id="WP_311682446.1">
    <property type="nucleotide sequence ID" value="NZ_JAVRHM010000004.1"/>
</dbReference>
<dbReference type="Proteomes" id="UP001261624">
    <property type="component" value="Unassembled WGS sequence"/>
</dbReference>
<comment type="caution">
    <text evidence="2">The sequence shown here is derived from an EMBL/GenBank/DDBJ whole genome shotgun (WGS) entry which is preliminary data.</text>
</comment>
<dbReference type="InterPro" id="IPR011250">
    <property type="entry name" value="OMP/PagP_B-barrel"/>
</dbReference>
<accession>A0ABU3DZH0</accession>
<evidence type="ECO:0000313" key="3">
    <source>
        <dbReference type="Proteomes" id="UP001261624"/>
    </source>
</evidence>
<sequence length="208" mass="21703">MKKILFLTTFLLLGVIGTSNAQLEEGNFMLGADLGSGLVNPATNGLFGINVGLNDGAGFNIGLSPKAGYMINDNFMLGAIVNLGFSKESQDSDEVFVYGAQALSRFYVSPTDADLGDAVPAGQFFLETNAGLSGVNQSGDATTNGFAFGFGPGYSLFLNESIALDASVKYNGLVGAGSVDYQNSLGINLGIQIFLSRSDAEDTIEDFD</sequence>
<evidence type="ECO:0000256" key="1">
    <source>
        <dbReference type="SAM" id="SignalP"/>
    </source>
</evidence>
<keyword evidence="1" id="KW-0732">Signal</keyword>
<gene>
    <name evidence="2" type="ORF">RM549_05040</name>
</gene>